<dbReference type="CDD" id="cd14791">
    <property type="entry name" value="GH36"/>
    <property type="match status" value="1"/>
</dbReference>
<dbReference type="InterPro" id="IPR031705">
    <property type="entry name" value="Glyco_hydro_36_C"/>
</dbReference>
<feature type="domain" description="Glycosyl hydrolase family 36 N-terminal" evidence="6">
    <location>
        <begin position="231"/>
        <end position="356"/>
    </location>
</feature>
<evidence type="ECO:0000256" key="3">
    <source>
        <dbReference type="ARBA" id="ARBA00022801"/>
    </source>
</evidence>
<evidence type="ECO:0000256" key="1">
    <source>
        <dbReference type="ARBA" id="ARBA00001255"/>
    </source>
</evidence>
<dbReference type="InterPro" id="IPR050985">
    <property type="entry name" value="Alpha-glycosidase_related"/>
</dbReference>
<reference evidence="7 8" key="1">
    <citation type="submission" date="2013-08" db="EMBL/GenBank/DDBJ databases">
        <authorList>
            <person name="Weinstock G."/>
            <person name="Sodergren E."/>
            <person name="Wylie T."/>
            <person name="Fulton L."/>
            <person name="Fulton R."/>
            <person name="Fronick C."/>
            <person name="O'Laughlin M."/>
            <person name="Godfrey J."/>
            <person name="Miner T."/>
            <person name="Herter B."/>
            <person name="Appelbaum E."/>
            <person name="Cordes M."/>
            <person name="Lek S."/>
            <person name="Wollam A."/>
            <person name="Pepin K.H."/>
            <person name="Palsikar V.B."/>
            <person name="Mitreva M."/>
            <person name="Wilson R.K."/>
        </authorList>
    </citation>
    <scope>NUCLEOTIDE SEQUENCE [LARGE SCALE GENOMIC DNA]</scope>
    <source>
        <strain evidence="7 8">F0580</strain>
    </source>
</reference>
<dbReference type="Pfam" id="PF02065">
    <property type="entry name" value="Melibiase"/>
    <property type="match status" value="1"/>
</dbReference>
<evidence type="ECO:0000313" key="7">
    <source>
        <dbReference type="EMBL" id="ERH31875.1"/>
    </source>
</evidence>
<dbReference type="AlphaFoldDB" id="U1QWW7"/>
<keyword evidence="8" id="KW-1185">Reference proteome</keyword>
<dbReference type="InterPro" id="IPR013780">
    <property type="entry name" value="Glyco_hydro_b"/>
</dbReference>
<dbReference type="HOGENOM" id="CLU_009640_3_1_11"/>
<evidence type="ECO:0000313" key="8">
    <source>
        <dbReference type="Proteomes" id="UP000016519"/>
    </source>
</evidence>
<dbReference type="EC" id="3.2.1.22" evidence="2"/>
<dbReference type="PATRIC" id="fig|1321816.3.peg.268"/>
<protein>
    <recommendedName>
        <fullName evidence="2">alpha-galactosidase</fullName>
        <ecNumber evidence="2">3.2.1.22</ecNumber>
    </recommendedName>
</protein>
<gene>
    <name evidence="7" type="ORF">HMPREF9244_00314</name>
</gene>
<dbReference type="Gene3D" id="2.60.40.1180">
    <property type="entry name" value="Golgi alpha-mannosidase II"/>
    <property type="match status" value="1"/>
</dbReference>
<evidence type="ECO:0000259" key="5">
    <source>
        <dbReference type="Pfam" id="PF16874"/>
    </source>
</evidence>
<dbReference type="PANTHER" id="PTHR43053:SF3">
    <property type="entry name" value="ALPHA-GALACTOSIDASE C-RELATED"/>
    <property type="match status" value="1"/>
</dbReference>
<sequence length="825" mass="90142">MVNTSRSAARVFAYEGAAVEGAEHTGYTLRNGGVAVSVAIVNNELPRIVYWGRDFGSVSHNHTAFLYEALRPQRVSGGLDYTNFPTVLPSQAEGWTGASRFVVTRNGQELFCHFRVTDVQVDENGSVIDSFSALAQDLSGLTDEELAVAQKNSSTYPSELSSVPQLVVTAQDAEQGVQLVWQMQLLDSGLVRQRATVSNLEGADLEGVAVAVVEVADAGEGMSTVDAAVADAGEGAAVTAVTATVSNVGELSVLALELGYPVPSTAREILTTAGHHLRERHPQRQNLTMGRFERVAEVGRPDFDATLLLNVGARGFDFEHGEVFSTHVGWSGNSVTSVEETVYTLPIIGGGEKLYAGEAVLRAGSDDAYTSPWVYGSYGEGLNEVAHRFHDFVYSLHPNFESKPRPVILNTWEAVYFEHDFATLKSLADKAAAAGVERFVVDDGWFGSRRDDTSGLGDWYVSKEVWPDGLKPLADYVHAQGMEFGLWFEPEMLNTVSEVAEAHPDWILKPTANRLPMQGRMQQVLDLSNPEAVRYVFDAMDSLVKEIGIDYIKWDHNKLVTEPASPARGFAATQRKQVEAVYAIFDALKIKHDGLEIESCSSGGGRIDLGIVERADRVWTSDCVDPVERADIQRYTSLLLPESMMGEHVGASPAHSTARATSLSMRTATALFGHLGIEWDLNKQPQEDLDVLARWVALYKQSRDWAGFGVTVHGDIADDCVRLDGVVSADGTHALYRFAQVRTSVHYPANPVRLPGVDAKKLYRVRPVEVQRELSHEETNGQSELLWWTQEGVIVPGAALLNYGLRPPQLNPAQAVVFAVDEVAQ</sequence>
<dbReference type="Proteomes" id="UP000016519">
    <property type="component" value="Unassembled WGS sequence"/>
</dbReference>
<dbReference type="RefSeq" id="WP_021617465.1">
    <property type="nucleotide sequence ID" value="NZ_KE952640.1"/>
</dbReference>
<comment type="caution">
    <text evidence="7">The sequence shown here is derived from an EMBL/GenBank/DDBJ whole genome shotgun (WGS) entry which is preliminary data.</text>
</comment>
<dbReference type="FunFam" id="3.20.20.70:FF:000118">
    <property type="entry name" value="Alpha-galactosidase"/>
    <property type="match status" value="1"/>
</dbReference>
<accession>U1QWW7</accession>
<dbReference type="InterPro" id="IPR038417">
    <property type="entry name" value="Alpga-gal_N_sf"/>
</dbReference>
<dbReference type="PROSITE" id="PS00512">
    <property type="entry name" value="ALPHA_GALACTOSIDASE"/>
    <property type="match status" value="1"/>
</dbReference>
<proteinExistence type="predicted"/>
<dbReference type="InterPro" id="IPR002252">
    <property type="entry name" value="Glyco_hydro_36"/>
</dbReference>
<dbReference type="Gene3D" id="3.20.20.70">
    <property type="entry name" value="Aldolase class I"/>
    <property type="match status" value="1"/>
</dbReference>
<dbReference type="Pfam" id="PF16875">
    <property type="entry name" value="Glyco_hydro_36N"/>
    <property type="match status" value="2"/>
</dbReference>
<dbReference type="EMBL" id="AWSI01000009">
    <property type="protein sequence ID" value="ERH31875.1"/>
    <property type="molecule type" value="Genomic_DNA"/>
</dbReference>
<dbReference type="InterPro" id="IPR013785">
    <property type="entry name" value="Aldolase_TIM"/>
</dbReference>
<organism evidence="7 8">
    <name type="scientific">Alloscardovia omnicolens F0580</name>
    <dbReference type="NCBI Taxonomy" id="1321816"/>
    <lineage>
        <taxon>Bacteria</taxon>
        <taxon>Bacillati</taxon>
        <taxon>Actinomycetota</taxon>
        <taxon>Actinomycetes</taxon>
        <taxon>Bifidobacteriales</taxon>
        <taxon>Bifidobacteriaceae</taxon>
        <taxon>Alloscardovia</taxon>
    </lineage>
</organism>
<dbReference type="GO" id="GO:0016052">
    <property type="term" value="P:carbohydrate catabolic process"/>
    <property type="evidence" value="ECO:0007669"/>
    <property type="project" value="InterPro"/>
</dbReference>
<comment type="catalytic activity">
    <reaction evidence="1">
        <text>Hydrolysis of terminal, non-reducing alpha-D-galactose residues in alpha-D-galactosides, including galactose oligosaccharides, galactomannans and galactolipids.</text>
        <dbReference type="EC" id="3.2.1.22"/>
    </reaction>
</comment>
<dbReference type="SUPFAM" id="SSF51445">
    <property type="entry name" value="(Trans)glycosidases"/>
    <property type="match status" value="1"/>
</dbReference>
<evidence type="ECO:0000256" key="2">
    <source>
        <dbReference type="ARBA" id="ARBA00012755"/>
    </source>
</evidence>
<dbReference type="Gene3D" id="2.70.98.60">
    <property type="entry name" value="alpha-galactosidase from lactobacil brevis"/>
    <property type="match status" value="1"/>
</dbReference>
<dbReference type="InterPro" id="IPR000111">
    <property type="entry name" value="Glyco_hydro_27/36_CS"/>
</dbReference>
<dbReference type="InterPro" id="IPR031704">
    <property type="entry name" value="Glyco_hydro_36_N"/>
</dbReference>
<dbReference type="Pfam" id="PF16874">
    <property type="entry name" value="Glyco_hydro_36C"/>
    <property type="match status" value="1"/>
</dbReference>
<feature type="domain" description="Glycosyl hydrolase family 36 C-terminal" evidence="5">
    <location>
        <begin position="726"/>
        <end position="818"/>
    </location>
</feature>
<keyword evidence="4" id="KW-0326">Glycosidase</keyword>
<dbReference type="InterPro" id="IPR017853">
    <property type="entry name" value="GH"/>
</dbReference>
<dbReference type="PANTHER" id="PTHR43053">
    <property type="entry name" value="GLYCOSIDASE FAMILY 31"/>
    <property type="match status" value="1"/>
</dbReference>
<dbReference type="GO" id="GO:0004557">
    <property type="term" value="F:alpha-galactosidase activity"/>
    <property type="evidence" value="ECO:0007669"/>
    <property type="project" value="UniProtKB-EC"/>
</dbReference>
<evidence type="ECO:0000256" key="4">
    <source>
        <dbReference type="ARBA" id="ARBA00023295"/>
    </source>
</evidence>
<feature type="domain" description="Glycosyl hydrolase family 36 N-terminal" evidence="6">
    <location>
        <begin position="45"/>
        <end position="206"/>
    </location>
</feature>
<evidence type="ECO:0000259" key="6">
    <source>
        <dbReference type="Pfam" id="PF16875"/>
    </source>
</evidence>
<name>U1QWW7_9BIFI</name>
<dbReference type="STRING" id="419015.HMPREF3214_00033"/>
<dbReference type="PRINTS" id="PR00743">
    <property type="entry name" value="GLHYDRLASE36"/>
</dbReference>
<keyword evidence="3" id="KW-0378">Hydrolase</keyword>